<organism evidence="1 2">
    <name type="scientific">Heterorhabditis bacteriophora</name>
    <name type="common">Entomopathogenic nematode worm</name>
    <dbReference type="NCBI Taxonomy" id="37862"/>
    <lineage>
        <taxon>Eukaryota</taxon>
        <taxon>Metazoa</taxon>
        <taxon>Ecdysozoa</taxon>
        <taxon>Nematoda</taxon>
        <taxon>Chromadorea</taxon>
        <taxon>Rhabditida</taxon>
        <taxon>Rhabditina</taxon>
        <taxon>Rhabditomorpha</taxon>
        <taxon>Strongyloidea</taxon>
        <taxon>Heterorhabditidae</taxon>
        <taxon>Heterorhabditis</taxon>
    </lineage>
</organism>
<proteinExistence type="predicted"/>
<dbReference type="WBParaSite" id="Hba_05087">
    <property type="protein sequence ID" value="Hba_05087"/>
    <property type="gene ID" value="Hba_05087"/>
</dbReference>
<evidence type="ECO:0000313" key="1">
    <source>
        <dbReference type="Proteomes" id="UP000095283"/>
    </source>
</evidence>
<sequence length="25" mass="3119">MFIFYLWLLIFVRNIANSVTHFFIL</sequence>
<reference evidence="2" key="1">
    <citation type="submission" date="2016-11" db="UniProtKB">
        <authorList>
            <consortium name="WormBaseParasite"/>
        </authorList>
    </citation>
    <scope>IDENTIFICATION</scope>
</reference>
<evidence type="ECO:0000313" key="2">
    <source>
        <dbReference type="WBParaSite" id="Hba_05087"/>
    </source>
</evidence>
<protein>
    <submittedName>
        <fullName evidence="2">DUF3265 domain-containing protein</fullName>
    </submittedName>
</protein>
<accession>A0A1I7WJ97</accession>
<dbReference type="Proteomes" id="UP000095283">
    <property type="component" value="Unplaced"/>
</dbReference>
<dbReference type="AlphaFoldDB" id="A0A1I7WJ97"/>
<keyword evidence="1" id="KW-1185">Reference proteome</keyword>
<name>A0A1I7WJ97_HETBA</name>